<keyword evidence="14" id="KW-0472">Membrane</keyword>
<reference evidence="16 17" key="1">
    <citation type="submission" date="2021-01" db="EMBL/GenBank/DDBJ databases">
        <title>Draft Genome Sequence and Polyhydroxyalkanoate Biosynthetic Potential of Jeongeupia naejangsanensis Type Strain DSM 24253.</title>
        <authorList>
            <person name="Turrini P."/>
            <person name="Artuso I."/>
            <person name="Lugli G.A."/>
            <person name="Frangipani E."/>
            <person name="Ventura M."/>
            <person name="Visca P."/>
        </authorList>
    </citation>
    <scope>NUCLEOTIDE SEQUENCE [LARGE SCALE GENOMIC DNA]</scope>
    <source>
        <strain evidence="16 17">DSM 24253</strain>
    </source>
</reference>
<dbReference type="Proteomes" id="UP000809431">
    <property type="component" value="Unassembled WGS sequence"/>
</dbReference>
<comment type="caution">
    <text evidence="16">The sequence shown here is derived from an EMBL/GenBank/DDBJ whole genome shotgun (WGS) entry which is preliminary data.</text>
</comment>
<dbReference type="PROSITE" id="PS50109">
    <property type="entry name" value="HIS_KIN"/>
    <property type="match status" value="1"/>
</dbReference>
<keyword evidence="17" id="KW-1185">Reference proteome</keyword>
<evidence type="ECO:0000256" key="4">
    <source>
        <dbReference type="ARBA" id="ARBA00022475"/>
    </source>
</evidence>
<keyword evidence="13" id="KW-0175">Coiled coil</keyword>
<evidence type="ECO:0000313" key="17">
    <source>
        <dbReference type="Proteomes" id="UP000809431"/>
    </source>
</evidence>
<evidence type="ECO:0000256" key="12">
    <source>
        <dbReference type="ARBA" id="ARBA00023012"/>
    </source>
</evidence>
<evidence type="ECO:0000256" key="11">
    <source>
        <dbReference type="ARBA" id="ARBA00022989"/>
    </source>
</evidence>
<evidence type="ECO:0000313" key="16">
    <source>
        <dbReference type="EMBL" id="MBM3117657.1"/>
    </source>
</evidence>
<evidence type="ECO:0000256" key="8">
    <source>
        <dbReference type="ARBA" id="ARBA00022741"/>
    </source>
</evidence>
<dbReference type="InterPro" id="IPR003661">
    <property type="entry name" value="HisK_dim/P_dom"/>
</dbReference>
<dbReference type="PRINTS" id="PR00344">
    <property type="entry name" value="BCTRLSENSOR"/>
</dbReference>
<dbReference type="Gene3D" id="3.30.450.20">
    <property type="entry name" value="PAS domain"/>
    <property type="match status" value="2"/>
</dbReference>
<dbReference type="CDD" id="cd00082">
    <property type="entry name" value="HisKA"/>
    <property type="match status" value="1"/>
</dbReference>
<dbReference type="Gene3D" id="3.30.565.10">
    <property type="entry name" value="Histidine kinase-like ATPase, C-terminal domain"/>
    <property type="match status" value="1"/>
</dbReference>
<organism evidence="16 17">
    <name type="scientific">Jeongeupia naejangsanensis</name>
    <dbReference type="NCBI Taxonomy" id="613195"/>
    <lineage>
        <taxon>Bacteria</taxon>
        <taxon>Pseudomonadati</taxon>
        <taxon>Pseudomonadota</taxon>
        <taxon>Betaproteobacteria</taxon>
        <taxon>Neisseriales</taxon>
        <taxon>Chitinibacteraceae</taxon>
        <taxon>Jeongeupia</taxon>
    </lineage>
</organism>
<dbReference type="Gene3D" id="1.10.287.130">
    <property type="match status" value="1"/>
</dbReference>
<proteinExistence type="predicted"/>
<dbReference type="Gene3D" id="6.10.250.3020">
    <property type="match status" value="1"/>
</dbReference>
<dbReference type="PANTHER" id="PTHR43065:SF46">
    <property type="entry name" value="C4-DICARBOXYLATE TRANSPORT SENSOR PROTEIN DCTB"/>
    <property type="match status" value="1"/>
</dbReference>
<feature type="domain" description="Histidine kinase" evidence="15">
    <location>
        <begin position="397"/>
        <end position="607"/>
    </location>
</feature>
<comment type="subcellular location">
    <subcellularLocation>
        <location evidence="2">Cell membrane</location>
        <topology evidence="2">Multi-pass membrane protein</topology>
    </subcellularLocation>
</comment>
<evidence type="ECO:0000256" key="5">
    <source>
        <dbReference type="ARBA" id="ARBA00022553"/>
    </source>
</evidence>
<sequence length="607" mass="65637">MSPPAPLRRGLLVLLMLVPGALLAGAGYAWLLERGLAAQQAEARQRLGFYARSLDALLDKYAQLPQLLTLESTLAGALATPGDPARIAAANRYLEAFRQHAQVSVAYLIAPDGVTLAASNWREPQGFVGRRFDYRPYFRDAIAGRPGRMYAFGTTSLSPGYYLSAPLKRDGRIAGVVVVKVSLGPYEAALPGGSDPLLVADDVGVVFLSSMPAWRYHTLSPLPPADRTRLAQTRQYPQQALQVLAAGQRIDASAPQPQRLRIAGPENGRDYMAQTAGVGPLGWHIVLLSNTAEVRRSAAAQAAALGFGLAFVTALWLFAQQRRRRLEERRESLKAQRAAHAALEARIAEQTEHLVITNEALTERIHELERTEALLRRARDNAVQTAKLAVLGQMAAGVTHELNQPLAALTTLSDNAARLLELNETAEARENLGLISLLAQRMGRIVGQLKTFARKESARLEPVRLADAFANALMLVEPRRRELNARIDTDVGDETVRADALQLEQVLVNLLRNGLDAMEGQIAPVLAAGVRTLDGQVEIRIRDHGDGIAPEALSRLFEPFYTTKPVGKGLGLGLAISHTIVQSFSGSLSADNAADGGAIFILTLPTP</sequence>
<evidence type="ECO:0000259" key="15">
    <source>
        <dbReference type="PROSITE" id="PS50109"/>
    </source>
</evidence>
<evidence type="ECO:0000256" key="2">
    <source>
        <dbReference type="ARBA" id="ARBA00004651"/>
    </source>
</evidence>
<evidence type="ECO:0000256" key="13">
    <source>
        <dbReference type="SAM" id="Coils"/>
    </source>
</evidence>
<keyword evidence="12" id="KW-0902">Two-component regulatory system</keyword>
<evidence type="ECO:0000256" key="1">
    <source>
        <dbReference type="ARBA" id="ARBA00000085"/>
    </source>
</evidence>
<name>A0ABS2BPW0_9NEIS</name>
<keyword evidence="10" id="KW-0067">ATP-binding</keyword>
<keyword evidence="5" id="KW-0597">Phosphoprotein</keyword>
<dbReference type="Pfam" id="PF00512">
    <property type="entry name" value="HisKA"/>
    <property type="match status" value="1"/>
</dbReference>
<evidence type="ECO:0000256" key="7">
    <source>
        <dbReference type="ARBA" id="ARBA00022692"/>
    </source>
</evidence>
<keyword evidence="9 16" id="KW-0418">Kinase</keyword>
<keyword evidence="4" id="KW-1003">Cell membrane</keyword>
<dbReference type="PANTHER" id="PTHR43065">
    <property type="entry name" value="SENSOR HISTIDINE KINASE"/>
    <property type="match status" value="1"/>
</dbReference>
<dbReference type="InterPro" id="IPR036890">
    <property type="entry name" value="HATPase_C_sf"/>
</dbReference>
<dbReference type="EMBL" id="JAESND010000012">
    <property type="protein sequence ID" value="MBM3117657.1"/>
    <property type="molecule type" value="Genomic_DNA"/>
</dbReference>
<evidence type="ECO:0000256" key="10">
    <source>
        <dbReference type="ARBA" id="ARBA00022840"/>
    </source>
</evidence>
<evidence type="ECO:0000256" key="6">
    <source>
        <dbReference type="ARBA" id="ARBA00022679"/>
    </source>
</evidence>
<dbReference type="PIRSF" id="PIRSF036431">
    <property type="entry name" value="STHK_DctB"/>
    <property type="match status" value="1"/>
</dbReference>
<dbReference type="InterPro" id="IPR004358">
    <property type="entry name" value="Sig_transdc_His_kin-like_C"/>
</dbReference>
<dbReference type="SMART" id="SM00388">
    <property type="entry name" value="HisKA"/>
    <property type="match status" value="1"/>
</dbReference>
<evidence type="ECO:0000256" key="9">
    <source>
        <dbReference type="ARBA" id="ARBA00022777"/>
    </source>
</evidence>
<dbReference type="InterPro" id="IPR036097">
    <property type="entry name" value="HisK_dim/P_sf"/>
</dbReference>
<feature type="transmembrane region" description="Helical" evidence="14">
    <location>
        <begin position="298"/>
        <end position="319"/>
    </location>
</feature>
<evidence type="ECO:0000256" key="3">
    <source>
        <dbReference type="ARBA" id="ARBA00012438"/>
    </source>
</evidence>
<keyword evidence="11 14" id="KW-1133">Transmembrane helix</keyword>
<gene>
    <name evidence="16" type="ORF">JMJ54_17625</name>
</gene>
<dbReference type="Pfam" id="PF02518">
    <property type="entry name" value="HATPase_c"/>
    <property type="match status" value="1"/>
</dbReference>
<dbReference type="SUPFAM" id="SSF103190">
    <property type="entry name" value="Sensory domain-like"/>
    <property type="match status" value="1"/>
</dbReference>
<dbReference type="GO" id="GO:0016301">
    <property type="term" value="F:kinase activity"/>
    <property type="evidence" value="ECO:0007669"/>
    <property type="project" value="UniProtKB-KW"/>
</dbReference>
<keyword evidence="7 14" id="KW-0812">Transmembrane</keyword>
<dbReference type="RefSeq" id="WP_203539869.1">
    <property type="nucleotide sequence ID" value="NZ_JAESND010000012.1"/>
</dbReference>
<dbReference type="InterPro" id="IPR005467">
    <property type="entry name" value="His_kinase_dom"/>
</dbReference>
<dbReference type="InterPro" id="IPR003594">
    <property type="entry name" value="HATPase_dom"/>
</dbReference>
<dbReference type="InterPro" id="IPR017055">
    <property type="entry name" value="Sig_transdc_His_kinase_DctB"/>
</dbReference>
<dbReference type="EC" id="2.7.13.3" evidence="3"/>
<protein>
    <recommendedName>
        <fullName evidence="3">histidine kinase</fullName>
        <ecNumber evidence="3">2.7.13.3</ecNumber>
    </recommendedName>
</protein>
<comment type="catalytic activity">
    <reaction evidence="1">
        <text>ATP + protein L-histidine = ADP + protein N-phospho-L-histidine.</text>
        <dbReference type="EC" id="2.7.13.3"/>
    </reaction>
</comment>
<keyword evidence="6" id="KW-0808">Transferase</keyword>
<dbReference type="SUPFAM" id="SSF47384">
    <property type="entry name" value="Homodimeric domain of signal transducing histidine kinase"/>
    <property type="match status" value="1"/>
</dbReference>
<dbReference type="SMART" id="SM00387">
    <property type="entry name" value="HATPase_c"/>
    <property type="match status" value="1"/>
</dbReference>
<keyword evidence="8" id="KW-0547">Nucleotide-binding</keyword>
<accession>A0ABS2BPW0</accession>
<dbReference type="InterPro" id="IPR029151">
    <property type="entry name" value="Sensor-like_sf"/>
</dbReference>
<feature type="coiled-coil region" evidence="13">
    <location>
        <begin position="316"/>
        <end position="378"/>
    </location>
</feature>
<dbReference type="SUPFAM" id="SSF55874">
    <property type="entry name" value="ATPase domain of HSP90 chaperone/DNA topoisomerase II/histidine kinase"/>
    <property type="match status" value="1"/>
</dbReference>
<evidence type="ECO:0000256" key="14">
    <source>
        <dbReference type="SAM" id="Phobius"/>
    </source>
</evidence>